<reference evidence="1 2" key="1">
    <citation type="journal article" date="2015" name="Nature">
        <title>rRNA introns, odd ribosomes, and small enigmatic genomes across a large radiation of phyla.</title>
        <authorList>
            <person name="Brown C.T."/>
            <person name="Hug L.A."/>
            <person name="Thomas B.C."/>
            <person name="Sharon I."/>
            <person name="Castelle C.J."/>
            <person name="Singh A."/>
            <person name="Wilkins M.J."/>
            <person name="Williams K.H."/>
            <person name="Banfield J.F."/>
        </authorList>
    </citation>
    <scope>NUCLEOTIDE SEQUENCE [LARGE SCALE GENOMIC DNA]</scope>
</reference>
<evidence type="ECO:0000313" key="1">
    <source>
        <dbReference type="EMBL" id="KKQ45494.1"/>
    </source>
</evidence>
<organism evidence="1 2">
    <name type="scientific">Candidatus Yanofskybacteria bacterium GW2011_GWC2_37_9</name>
    <dbReference type="NCBI Taxonomy" id="1619028"/>
    <lineage>
        <taxon>Bacteria</taxon>
        <taxon>Candidatus Yanofskyibacteriota</taxon>
    </lineage>
</organism>
<dbReference type="EMBL" id="LBTU01000053">
    <property type="protein sequence ID" value="KKQ45494.1"/>
    <property type="molecule type" value="Genomic_DNA"/>
</dbReference>
<sequence length="102" mass="11850">MNGKGERFTRPIFVFKKYDKYSFLGLPLTTKTKVGTWYVPIRFGEKDQIVVLVQGRVFDYRRLKEKIAELEESESRKIRDGYATLHLSYKNRPSAVSGEGRG</sequence>
<proteinExistence type="predicted"/>
<dbReference type="Proteomes" id="UP000034430">
    <property type="component" value="Unassembled WGS sequence"/>
</dbReference>
<evidence type="ECO:0000313" key="2">
    <source>
        <dbReference type="Proteomes" id="UP000034430"/>
    </source>
</evidence>
<name>A0A0G0K8N8_9BACT</name>
<dbReference type="Gene3D" id="2.30.30.110">
    <property type="match status" value="1"/>
</dbReference>
<dbReference type="AlphaFoldDB" id="A0A0G0K8N8"/>
<comment type="caution">
    <text evidence="1">The sequence shown here is derived from an EMBL/GenBank/DDBJ whole genome shotgun (WGS) entry which is preliminary data.</text>
</comment>
<accession>A0A0G0K8N8</accession>
<gene>
    <name evidence="1" type="ORF">US65_C0053G0010</name>
</gene>
<protein>
    <submittedName>
        <fullName evidence="1">Uncharacterized protein</fullName>
    </submittedName>
</protein>
<dbReference type="InterPro" id="IPR011067">
    <property type="entry name" value="Plasmid_toxin/cell-grow_inhib"/>
</dbReference>